<feature type="domain" description="C2H2-type" evidence="16">
    <location>
        <begin position="901"/>
        <end position="930"/>
    </location>
</feature>
<dbReference type="SUPFAM" id="SSF57716">
    <property type="entry name" value="Glucocorticoid receptor-like (DNA-binding domain)"/>
    <property type="match status" value="2"/>
</dbReference>
<dbReference type="PROSITE" id="PS00028">
    <property type="entry name" value="ZINC_FINGER_C2H2_1"/>
    <property type="match status" value="4"/>
</dbReference>
<evidence type="ECO:0000256" key="13">
    <source>
        <dbReference type="PROSITE-ProRule" id="PRU00309"/>
    </source>
</evidence>
<evidence type="ECO:0000313" key="19">
    <source>
        <dbReference type="EMBL" id="JAD10800.1"/>
    </source>
</evidence>
<dbReference type="InterPro" id="IPR026516">
    <property type="entry name" value="THAP1/10"/>
</dbReference>
<feature type="compositionally biased region" description="Low complexity" evidence="15">
    <location>
        <begin position="645"/>
        <end position="664"/>
    </location>
</feature>
<dbReference type="SMART" id="SM00868">
    <property type="entry name" value="zf-AD"/>
    <property type="match status" value="1"/>
</dbReference>
<dbReference type="PROSITE" id="PS50157">
    <property type="entry name" value="ZINC_FINGER_C2H2_2"/>
    <property type="match status" value="3"/>
</dbReference>
<evidence type="ECO:0000256" key="14">
    <source>
        <dbReference type="PROSITE-ProRule" id="PRU01263"/>
    </source>
</evidence>
<feature type="binding site" evidence="14">
    <location>
        <position position="206"/>
    </location>
    <ligand>
        <name>Zn(2+)</name>
        <dbReference type="ChEBI" id="CHEBI:29105"/>
    </ligand>
</feature>
<dbReference type="PROSITE" id="PS50950">
    <property type="entry name" value="ZF_THAP"/>
    <property type="match status" value="1"/>
</dbReference>
<sequence length="1159" mass="132503">MPAFCAVQNCGDKYGHADNISFHKFPFKRQELMQKWLDFAQRGPDWQPSKWSAICSRHFRDEDFNCAADRKILKKTAVPCLRNLKYAQNIEKVHTEQKHTENTANDKAENQNAAKIAVNDPLPVAEACNETGVEFDDEVEQRLQTTPLQSSPNAPHKFKCRLCGSACSAVVSFSTNFEIYGMIQKCFPTLNIQKDDNLPKEMCRLCLKRVESFSRFIDKVLETQSELQRKYRTEKTNSSTRFAERPLKVKQEPVVRVKQELPEGFDSFLSDDLDMGMDEGCEQEHDTDTIVEQKYDFCDFPMLNAQDIINNCDIMEIINLDDPFINIPDDDANTNCENNAQNQKQQEHTMQQQQQERHKRNLLSAHELLQNHLLNEEHNYAYTTEDMKEECQFKSTYKTEKTDGAECEDQADFMANAPTEDEEQTAYAGDEQHNGVNNAPSSIYKETYAPSNVHLEHAAAANVTKSTSNADTTTSPASDTRSTRPIVTSVSELSDAAITLPNRTVEERTRAEKLVVTAVDDIPIPPAPTSDAAAATTKVCAPATSTVAMKTHAKPNIVVLDESIVKSSNAFQLHTCHTCHLKFFSVESLNQHYIVAHPPQPQMQEQQATQMRVEQQKLQDVQMQQLQQLMDPYTAQPHNLLTQNQHYQQQPHQHQQQEQQQQQQAERLPMVSVPGDYVWKYYGGATDVGSDVYNNNRKLEKDFDTNTACTADLHKTNDTHAFLQPSVFGFEHANAPNCAVDAAAAGLIGAPNAVRILEMKRTFLRQHDPFSSMANIQAEYVKTALNSNEPTKSDSVCAATSVPPGAVEHTFKIPATSTSARMPKPKRTKRRALLSRHISARLAALERKINAKTMPDIVAAEYRLLGRRYKQLQLECASLKLQILERQMKVTKSKSNAAVRFRCRICLAKFKSIQRLLQHKRTRSHWARRRTVPKRFAATCCGCEKFFRHKIALHNHMRYICQALPLRCFKIQMQTFKCRYCRCSTFNHWRLYRRHEVKCKTSKQRRKQHIRQRGRRGGRLHHQQAQPVTVQPPTECRKERSAAPNSPHAVRPLKHKHRSTDATRDYACPLCAKVFASANRLSQHRITHSDQRRHQCALCERAYKRRNGLMQHVRAFHLKLKPHQCVVCQRAYALKSDMLRCRHATVKRARVQDMACSGE</sequence>
<keyword evidence="11" id="KW-0131">Cell cycle</keyword>
<organism evidence="19">
    <name type="scientific">Zeugodacus cucurbitae</name>
    <name type="common">Melon fruit fly</name>
    <name type="synonym">Bactrocera cucurbitae</name>
    <dbReference type="NCBI Taxonomy" id="28588"/>
    <lineage>
        <taxon>Eukaryota</taxon>
        <taxon>Metazoa</taxon>
        <taxon>Ecdysozoa</taxon>
        <taxon>Arthropoda</taxon>
        <taxon>Hexapoda</taxon>
        <taxon>Insecta</taxon>
        <taxon>Pterygota</taxon>
        <taxon>Neoptera</taxon>
        <taxon>Endopterygota</taxon>
        <taxon>Diptera</taxon>
        <taxon>Brachycera</taxon>
        <taxon>Muscomorpha</taxon>
        <taxon>Tephritoidea</taxon>
        <taxon>Tephritidae</taxon>
        <taxon>Zeugodacus</taxon>
        <taxon>Zeugodacus</taxon>
    </lineage>
</organism>
<feature type="domain" description="THAP-type" evidence="17">
    <location>
        <begin position="1"/>
        <end position="82"/>
    </location>
</feature>
<evidence type="ECO:0000256" key="12">
    <source>
        <dbReference type="PROSITE-ProRule" id="PRU00042"/>
    </source>
</evidence>
<dbReference type="InterPro" id="IPR036236">
    <property type="entry name" value="Znf_C2H2_sf"/>
</dbReference>
<dbReference type="SMART" id="SM00355">
    <property type="entry name" value="ZnF_C2H2"/>
    <property type="match status" value="5"/>
</dbReference>
<feature type="region of interest" description="Disordered" evidence="15">
    <location>
        <begin position="1000"/>
        <end position="1058"/>
    </location>
</feature>
<reference evidence="19" key="1">
    <citation type="submission" date="2014-11" db="EMBL/GenBank/DDBJ databases">
        <authorList>
            <person name="Geib S."/>
        </authorList>
    </citation>
    <scope>NUCLEOTIDE SEQUENCE</scope>
</reference>
<accession>A0A0A1XIV3</accession>
<dbReference type="GO" id="GO:0005654">
    <property type="term" value="C:nucleoplasm"/>
    <property type="evidence" value="ECO:0007669"/>
    <property type="project" value="UniProtKB-SubCell"/>
</dbReference>
<dbReference type="InterPro" id="IPR012934">
    <property type="entry name" value="Znf_AD"/>
</dbReference>
<feature type="domain" description="C2H2-type" evidence="16">
    <location>
        <begin position="1066"/>
        <end position="1093"/>
    </location>
</feature>
<feature type="region of interest" description="Disordered" evidence="15">
    <location>
        <begin position="463"/>
        <end position="484"/>
    </location>
</feature>
<evidence type="ECO:0000259" key="17">
    <source>
        <dbReference type="PROSITE" id="PS50950"/>
    </source>
</evidence>
<dbReference type="GO" id="GO:0008270">
    <property type="term" value="F:zinc ion binding"/>
    <property type="evidence" value="ECO:0007669"/>
    <property type="project" value="UniProtKB-UniRule"/>
</dbReference>
<evidence type="ECO:0000256" key="11">
    <source>
        <dbReference type="ARBA" id="ARBA00023306"/>
    </source>
</evidence>
<dbReference type="PANTHER" id="PTHR46600">
    <property type="entry name" value="THAP DOMAIN-CONTAINING"/>
    <property type="match status" value="1"/>
</dbReference>
<dbReference type="InterPro" id="IPR006612">
    <property type="entry name" value="THAP_Znf"/>
</dbReference>
<reference evidence="19" key="2">
    <citation type="journal article" date="2015" name="Gigascience">
        <title>Reconstructing a comprehensive transcriptome assembly of a white-pupal translocated strain of the pest fruit fly Bactrocera cucurbitae.</title>
        <authorList>
            <person name="Sim S.B."/>
            <person name="Calla B."/>
            <person name="Hall B."/>
            <person name="DeRego T."/>
            <person name="Geib S.M."/>
        </authorList>
    </citation>
    <scope>NUCLEOTIDE SEQUENCE</scope>
</reference>
<feature type="compositionally biased region" description="Low complexity" evidence="15">
    <location>
        <begin position="341"/>
        <end position="354"/>
    </location>
</feature>
<dbReference type="Gene3D" id="3.30.160.60">
    <property type="entry name" value="Classic Zinc Finger"/>
    <property type="match status" value="1"/>
</dbReference>
<dbReference type="InterPro" id="IPR013087">
    <property type="entry name" value="Znf_C2H2_type"/>
</dbReference>
<dbReference type="Pfam" id="PF07776">
    <property type="entry name" value="zf-AD"/>
    <property type="match status" value="1"/>
</dbReference>
<keyword evidence="7" id="KW-0175">Coiled coil</keyword>
<feature type="domain" description="ZAD" evidence="18">
    <location>
        <begin position="158"/>
        <end position="230"/>
    </location>
</feature>
<dbReference type="PANTHER" id="PTHR46600:SF1">
    <property type="entry name" value="THAP DOMAIN-CONTAINING PROTEIN 1"/>
    <property type="match status" value="1"/>
</dbReference>
<keyword evidence="9" id="KW-0804">Transcription</keyword>
<feature type="region of interest" description="Disordered" evidence="15">
    <location>
        <begin position="330"/>
        <end position="359"/>
    </location>
</feature>
<dbReference type="GO" id="GO:0043565">
    <property type="term" value="F:sequence-specific DNA binding"/>
    <property type="evidence" value="ECO:0007669"/>
    <property type="project" value="InterPro"/>
</dbReference>
<evidence type="ECO:0000256" key="2">
    <source>
        <dbReference type="ARBA" id="ARBA00006177"/>
    </source>
</evidence>
<feature type="compositionally biased region" description="Basic residues" evidence="15">
    <location>
        <begin position="1000"/>
        <end position="1022"/>
    </location>
</feature>
<feature type="compositionally biased region" description="Low complexity" evidence="15">
    <location>
        <begin position="1023"/>
        <end position="1034"/>
    </location>
</feature>
<evidence type="ECO:0000256" key="3">
    <source>
        <dbReference type="ARBA" id="ARBA00022723"/>
    </source>
</evidence>
<keyword evidence="6" id="KW-0805">Transcription regulation</keyword>
<evidence type="ECO:0000256" key="8">
    <source>
        <dbReference type="ARBA" id="ARBA00023125"/>
    </source>
</evidence>
<feature type="region of interest" description="Disordered" evidence="15">
    <location>
        <begin position="645"/>
        <end position="667"/>
    </location>
</feature>
<evidence type="ECO:0000256" key="6">
    <source>
        <dbReference type="ARBA" id="ARBA00023015"/>
    </source>
</evidence>
<gene>
    <name evidence="19" type="primary">THAP3_0</name>
    <name evidence="19" type="ORF">g.54366</name>
</gene>
<comment type="similarity">
    <text evidence="2">Belongs to the THAP1 family.</text>
</comment>
<feature type="domain" description="C2H2-type" evidence="16">
    <location>
        <begin position="1094"/>
        <end position="1122"/>
    </location>
</feature>
<dbReference type="Pfam" id="PF05485">
    <property type="entry name" value="THAP"/>
    <property type="match status" value="1"/>
</dbReference>
<dbReference type="EMBL" id="GBXI01003492">
    <property type="protein sequence ID" value="JAD10800.1"/>
    <property type="molecule type" value="Transcribed_RNA"/>
</dbReference>
<dbReference type="SUPFAM" id="SSF57667">
    <property type="entry name" value="beta-beta-alpha zinc fingers"/>
    <property type="match status" value="1"/>
</dbReference>
<keyword evidence="10" id="KW-0539">Nucleus</keyword>
<feature type="binding site" evidence="14">
    <location>
        <position position="163"/>
    </location>
    <ligand>
        <name>Zn(2+)</name>
        <dbReference type="ChEBI" id="CHEBI:29105"/>
    </ligand>
</feature>
<evidence type="ECO:0000256" key="9">
    <source>
        <dbReference type="ARBA" id="ARBA00023163"/>
    </source>
</evidence>
<proteinExistence type="inferred from homology"/>
<evidence type="ECO:0000256" key="10">
    <source>
        <dbReference type="ARBA" id="ARBA00023242"/>
    </source>
</evidence>
<dbReference type="SMART" id="SM00692">
    <property type="entry name" value="DM3"/>
    <property type="match status" value="1"/>
</dbReference>
<feature type="binding site" evidence="14">
    <location>
        <position position="203"/>
    </location>
    <ligand>
        <name>Zn(2+)</name>
        <dbReference type="ChEBI" id="CHEBI:29105"/>
    </ligand>
</feature>
<keyword evidence="4 12" id="KW-0863">Zinc-finger</keyword>
<keyword evidence="3 14" id="KW-0479">Metal-binding</keyword>
<dbReference type="SMART" id="SM00980">
    <property type="entry name" value="THAP"/>
    <property type="match status" value="1"/>
</dbReference>
<comment type="subcellular location">
    <subcellularLocation>
        <location evidence="1">Nucleus</location>
        <location evidence="1">Nucleoplasm</location>
    </subcellularLocation>
</comment>
<protein>
    <submittedName>
        <fullName evidence="19">THAP domain-containing protein 3</fullName>
    </submittedName>
</protein>
<name>A0A0A1XIV3_ZEUCU</name>
<evidence type="ECO:0000256" key="15">
    <source>
        <dbReference type="SAM" id="MobiDB-lite"/>
    </source>
</evidence>
<dbReference type="PROSITE" id="PS51915">
    <property type="entry name" value="ZAD"/>
    <property type="match status" value="1"/>
</dbReference>
<evidence type="ECO:0000256" key="4">
    <source>
        <dbReference type="ARBA" id="ARBA00022771"/>
    </source>
</evidence>
<evidence type="ECO:0000256" key="7">
    <source>
        <dbReference type="ARBA" id="ARBA00023054"/>
    </source>
</evidence>
<keyword evidence="5 14" id="KW-0862">Zinc</keyword>
<feature type="binding site" evidence="14">
    <location>
        <position position="160"/>
    </location>
    <ligand>
        <name>Zn(2+)</name>
        <dbReference type="ChEBI" id="CHEBI:29105"/>
    </ligand>
</feature>
<evidence type="ECO:0000256" key="5">
    <source>
        <dbReference type="ARBA" id="ARBA00022833"/>
    </source>
</evidence>
<evidence type="ECO:0000259" key="18">
    <source>
        <dbReference type="PROSITE" id="PS51915"/>
    </source>
</evidence>
<dbReference type="InterPro" id="IPR038441">
    <property type="entry name" value="THAP_Znf_sf"/>
</dbReference>
<dbReference type="AlphaFoldDB" id="A0A0A1XIV3"/>
<evidence type="ECO:0000256" key="1">
    <source>
        <dbReference type="ARBA" id="ARBA00004642"/>
    </source>
</evidence>
<dbReference type="Gene3D" id="6.20.210.20">
    <property type="entry name" value="THAP domain"/>
    <property type="match status" value="1"/>
</dbReference>
<keyword evidence="8 13" id="KW-0238">DNA-binding</keyword>
<evidence type="ECO:0000259" key="16">
    <source>
        <dbReference type="PROSITE" id="PS50157"/>
    </source>
</evidence>
<dbReference type="Gene3D" id="3.40.1800.20">
    <property type="match status" value="1"/>
</dbReference>